<comment type="caution">
    <text evidence="1">The sequence shown here is derived from an EMBL/GenBank/DDBJ whole genome shotgun (WGS) entry which is preliminary data.</text>
</comment>
<name>A0A212C4J8_CEREH</name>
<keyword evidence="2" id="KW-1185">Reference proteome</keyword>
<dbReference type="AlphaFoldDB" id="A0A212C4J8"/>
<accession>A0A212C4J8</accession>
<dbReference type="Proteomes" id="UP000242450">
    <property type="component" value="Chromosome 30"/>
</dbReference>
<evidence type="ECO:0000313" key="1">
    <source>
        <dbReference type="EMBL" id="OWK00906.1"/>
    </source>
</evidence>
<organism evidence="1 2">
    <name type="scientific">Cervus elaphus hippelaphus</name>
    <name type="common">European red deer</name>
    <dbReference type="NCBI Taxonomy" id="46360"/>
    <lineage>
        <taxon>Eukaryota</taxon>
        <taxon>Metazoa</taxon>
        <taxon>Chordata</taxon>
        <taxon>Craniata</taxon>
        <taxon>Vertebrata</taxon>
        <taxon>Euteleostomi</taxon>
        <taxon>Mammalia</taxon>
        <taxon>Eutheria</taxon>
        <taxon>Laurasiatheria</taxon>
        <taxon>Artiodactyla</taxon>
        <taxon>Ruminantia</taxon>
        <taxon>Pecora</taxon>
        <taxon>Cervidae</taxon>
        <taxon>Cervinae</taxon>
        <taxon>Cervus</taxon>
    </lineage>
</organism>
<reference evidence="1 2" key="1">
    <citation type="journal article" date="2018" name="Mol. Genet. Genomics">
        <title>The red deer Cervus elaphus genome CerEla1.0: sequencing, annotating, genes, and chromosomes.</title>
        <authorList>
            <person name="Bana N.A."/>
            <person name="Nyiri A."/>
            <person name="Nagy J."/>
            <person name="Frank K."/>
            <person name="Nagy T."/>
            <person name="Steger V."/>
            <person name="Schiller M."/>
            <person name="Lakatos P."/>
            <person name="Sugar L."/>
            <person name="Horn P."/>
            <person name="Barta E."/>
            <person name="Orosz L."/>
        </authorList>
    </citation>
    <scope>NUCLEOTIDE SEQUENCE [LARGE SCALE GENOMIC DNA]</scope>
    <source>
        <strain evidence="1">Hungarian</strain>
    </source>
</reference>
<dbReference type="EMBL" id="MKHE01000030">
    <property type="protein sequence ID" value="OWK00906.1"/>
    <property type="molecule type" value="Genomic_DNA"/>
</dbReference>
<protein>
    <submittedName>
        <fullName evidence="1">Uncharacterized protein</fullName>
    </submittedName>
</protein>
<gene>
    <name evidence="1" type="ORF">Celaphus_00016591</name>
</gene>
<evidence type="ECO:0000313" key="2">
    <source>
        <dbReference type="Proteomes" id="UP000242450"/>
    </source>
</evidence>
<sequence>MQYFLVKKPSLHRYLSLCIRA</sequence>
<proteinExistence type="predicted"/>